<evidence type="ECO:0000313" key="1">
    <source>
        <dbReference type="EMBL" id="QSS65996.1"/>
    </source>
</evidence>
<organism evidence="1 2">
    <name type="scientific">Ajellomyces capsulatus</name>
    <name type="common">Darling's disease fungus</name>
    <name type="synonym">Histoplasma capsulatum</name>
    <dbReference type="NCBI Taxonomy" id="5037"/>
    <lineage>
        <taxon>Eukaryota</taxon>
        <taxon>Fungi</taxon>
        <taxon>Dikarya</taxon>
        <taxon>Ascomycota</taxon>
        <taxon>Pezizomycotina</taxon>
        <taxon>Eurotiomycetes</taxon>
        <taxon>Eurotiomycetidae</taxon>
        <taxon>Onygenales</taxon>
        <taxon>Ajellomycetaceae</taxon>
        <taxon>Histoplasma</taxon>
    </lineage>
</organism>
<dbReference type="VEuPathDB" id="FungiDB:I7I51_06847"/>
<name>A0A8A1MHP1_AJECA</name>
<feature type="non-terminal residue" evidence="1">
    <location>
        <position position="130"/>
    </location>
</feature>
<accession>A0A8A1MHP1</accession>
<dbReference type="EMBL" id="CP069115">
    <property type="protein sequence ID" value="QSS65996.1"/>
    <property type="molecule type" value="Genomic_DNA"/>
</dbReference>
<reference evidence="1" key="1">
    <citation type="submission" date="2021-01" db="EMBL/GenBank/DDBJ databases">
        <title>Chromosome-level genome assembly of a human fungal pathogen reveals clustering of transcriptionally co-regulated genes.</title>
        <authorList>
            <person name="Voorhies M."/>
            <person name="Cohen S."/>
            <person name="Shea T.P."/>
            <person name="Petrus S."/>
            <person name="Munoz J.F."/>
            <person name="Poplawski S."/>
            <person name="Goldman W.E."/>
            <person name="Michael T."/>
            <person name="Cuomo C.A."/>
            <person name="Sil A."/>
            <person name="Beyhan S."/>
        </authorList>
    </citation>
    <scope>NUCLEOTIDE SEQUENCE</scope>
    <source>
        <strain evidence="1">WU24</strain>
    </source>
</reference>
<protein>
    <submittedName>
        <fullName evidence="1">Uncharacterized protein</fullName>
    </submittedName>
</protein>
<evidence type="ECO:0000313" key="2">
    <source>
        <dbReference type="Proteomes" id="UP000663671"/>
    </source>
</evidence>
<proteinExistence type="predicted"/>
<sequence>MPATRSVQVEKKTLVALAYATARDQKLAPKAILIRLVLLSFLQVLENPTCTILPPSKANMSKIPKAGMAPSPFKADDQVEREFHVASHGRSRTKLLGVEGDLERLFGQLRTYLKNMWTVPLVTRTYPSRI</sequence>
<gene>
    <name evidence="1" type="ORF">I7I51_06847</name>
</gene>
<dbReference type="OrthoDB" id="4955540at2759"/>
<dbReference type="AlphaFoldDB" id="A0A8A1MHP1"/>
<dbReference type="Proteomes" id="UP000663671">
    <property type="component" value="Chromosome 3"/>
</dbReference>